<feature type="compositionally biased region" description="Acidic residues" evidence="2">
    <location>
        <begin position="263"/>
        <end position="279"/>
    </location>
</feature>
<dbReference type="EMBL" id="FNXT01001243">
    <property type="protein sequence ID" value="SZX75844.1"/>
    <property type="molecule type" value="Genomic_DNA"/>
</dbReference>
<feature type="region of interest" description="Disordered" evidence="2">
    <location>
        <begin position="429"/>
        <end position="448"/>
    </location>
</feature>
<dbReference type="InterPro" id="IPR050275">
    <property type="entry name" value="PGM_Phosphatase"/>
</dbReference>
<feature type="region of interest" description="Disordered" evidence="2">
    <location>
        <begin position="92"/>
        <end position="119"/>
    </location>
</feature>
<dbReference type="InterPro" id="IPR029033">
    <property type="entry name" value="His_PPase_superfam"/>
</dbReference>
<feature type="compositionally biased region" description="Polar residues" evidence="2">
    <location>
        <begin position="284"/>
        <end position="312"/>
    </location>
</feature>
<dbReference type="GO" id="GO:0005737">
    <property type="term" value="C:cytoplasm"/>
    <property type="evidence" value="ECO:0007669"/>
    <property type="project" value="TreeGrafter"/>
</dbReference>
<comment type="similarity">
    <text evidence="1">Belongs to the phosphoglycerate mutase family.</text>
</comment>
<evidence type="ECO:0000256" key="2">
    <source>
        <dbReference type="SAM" id="MobiDB-lite"/>
    </source>
</evidence>
<organism evidence="3 4">
    <name type="scientific">Tetradesmus obliquus</name>
    <name type="common">Green alga</name>
    <name type="synonym">Acutodesmus obliquus</name>
    <dbReference type="NCBI Taxonomy" id="3088"/>
    <lineage>
        <taxon>Eukaryota</taxon>
        <taxon>Viridiplantae</taxon>
        <taxon>Chlorophyta</taxon>
        <taxon>core chlorophytes</taxon>
        <taxon>Chlorophyceae</taxon>
        <taxon>CS clade</taxon>
        <taxon>Sphaeropleales</taxon>
        <taxon>Scenedesmaceae</taxon>
        <taxon>Tetradesmus</taxon>
    </lineage>
</organism>
<protein>
    <submittedName>
        <fullName evidence="3">Uncharacterized protein</fullName>
    </submittedName>
</protein>
<dbReference type="PANTHER" id="PTHR48100:SF61">
    <property type="entry name" value="PHOSPHOGLYCERATE MUTASE"/>
    <property type="match status" value="1"/>
</dbReference>
<keyword evidence="4" id="KW-1185">Reference proteome</keyword>
<dbReference type="InterPro" id="IPR001345">
    <property type="entry name" value="PG/BPGM_mutase_AS"/>
</dbReference>
<dbReference type="SMART" id="SM00855">
    <property type="entry name" value="PGAM"/>
    <property type="match status" value="1"/>
</dbReference>
<evidence type="ECO:0000313" key="3">
    <source>
        <dbReference type="EMBL" id="SZX75844.1"/>
    </source>
</evidence>
<dbReference type="PANTHER" id="PTHR48100">
    <property type="entry name" value="BROAD-SPECIFICITY PHOSPHATASE YOR283W-RELATED"/>
    <property type="match status" value="1"/>
</dbReference>
<dbReference type="AlphaFoldDB" id="A0A383WFP0"/>
<evidence type="ECO:0000313" key="4">
    <source>
        <dbReference type="Proteomes" id="UP000256970"/>
    </source>
</evidence>
<dbReference type="Proteomes" id="UP000256970">
    <property type="component" value="Unassembled WGS sequence"/>
</dbReference>
<feature type="region of interest" description="Disordered" evidence="2">
    <location>
        <begin position="258"/>
        <end position="350"/>
    </location>
</feature>
<dbReference type="Gene3D" id="3.40.50.1240">
    <property type="entry name" value="Phosphoglycerate mutase-like"/>
    <property type="match status" value="1"/>
</dbReference>
<dbReference type="Pfam" id="PF00300">
    <property type="entry name" value="His_Phos_1"/>
    <property type="match status" value="1"/>
</dbReference>
<feature type="compositionally biased region" description="Low complexity" evidence="2">
    <location>
        <begin position="327"/>
        <end position="337"/>
    </location>
</feature>
<sequence>MKRVHTLVSRSEAADTPLPVLGKKCRQHGLVGTPVEGLTGMPVDAPTPDSDGLHRPQIPDTTQRRLEGFCLNTPLTLSQAAAAETPTFGKDLQQNKQQQDGHQQQHAAGACVAEAAAAPPQQRHRLANISNLPPSPMHTACKSPFREEFAFDSDRGVADCSMHWTGPKQQQPGARQRRRQPQVTFLSSLLSPPASLPSSSMLGAAAAFTPYPPSAARDMECPGSVGGFGEDDFVLHTSQSYIRASQPAISPNVAAGLAAAEPEVQEEDELQADEEEEEQLGAQPFTTPSQNSKEPPRQSPSNITCSNATHSVDQAEPEPMAGLEPLQQQQQHFAQRQFRQRLTRMASAHSASDVPQCSAAAAAAAAAGPGPGPSRFGSNSSSQSAVRLAGLPRCGSLGGLASVTPGDGLALLLGEDELLEETNTPELEQVGIGGSQEPGGSQLSAGLAGLGGGSRRAAAAAAAAGGGAAAGAGGSRGSVVLEEVTTKQVLFPIFRPKSCRKCVILVRHGESTYNKLDAHGKQWSDPTVFDAPLTAKGRLQAQGAHAEVARQLERHGHLGQCLWLSSPLSRAIETMLLAFPDVEALAQGRPGSARGPSSGAVLAATPADHRVVVLSMISEHCATTGDVGRPASQLAARFPGLSAQLGELPEQWWFSGACTQQPNCAEKRLFGKRESVEEMRRRVSEFSRWLRNRPEQLVVAFGHSTFWKYFANSKTKMRNCEVLQLWW</sequence>
<dbReference type="PROSITE" id="PS00175">
    <property type="entry name" value="PG_MUTASE"/>
    <property type="match status" value="1"/>
</dbReference>
<dbReference type="SUPFAM" id="SSF53254">
    <property type="entry name" value="Phosphoglycerate mutase-like"/>
    <property type="match status" value="1"/>
</dbReference>
<accession>A0A383WFP0</accession>
<dbReference type="InterPro" id="IPR013078">
    <property type="entry name" value="His_Pase_superF_clade-1"/>
</dbReference>
<dbReference type="CDD" id="cd07067">
    <property type="entry name" value="HP_PGM_like"/>
    <property type="match status" value="1"/>
</dbReference>
<proteinExistence type="inferred from homology"/>
<dbReference type="GO" id="GO:0016791">
    <property type="term" value="F:phosphatase activity"/>
    <property type="evidence" value="ECO:0007669"/>
    <property type="project" value="TreeGrafter"/>
</dbReference>
<evidence type="ECO:0000256" key="1">
    <source>
        <dbReference type="ARBA" id="ARBA00038362"/>
    </source>
</evidence>
<name>A0A383WFP0_TETOB</name>
<reference evidence="3 4" key="1">
    <citation type="submission" date="2016-10" db="EMBL/GenBank/DDBJ databases">
        <authorList>
            <person name="Cai Z."/>
        </authorList>
    </citation>
    <scope>NUCLEOTIDE SEQUENCE [LARGE SCALE GENOMIC DNA]</scope>
</reference>
<gene>
    <name evidence="3" type="ORF">BQ4739_LOCUS16188</name>
</gene>
<feature type="compositionally biased region" description="Low complexity" evidence="2">
    <location>
        <begin position="92"/>
        <end position="118"/>
    </location>
</feature>